<proteinExistence type="inferred from homology"/>
<dbReference type="PANTHER" id="PTHR39321">
    <property type="entry name" value="NICOTINATE-NUCLEOTIDE ADENYLYLTRANSFERASE-RELATED"/>
    <property type="match status" value="1"/>
</dbReference>
<keyword evidence="7 11" id="KW-0547">Nucleotide-binding</keyword>
<name>A0A5C5U840_9GAMM</name>
<dbReference type="RefSeq" id="WP_146310689.1">
    <property type="nucleotide sequence ID" value="NZ_VOHE01000001.1"/>
</dbReference>
<evidence type="ECO:0000256" key="8">
    <source>
        <dbReference type="ARBA" id="ARBA00022840"/>
    </source>
</evidence>
<evidence type="ECO:0000256" key="5">
    <source>
        <dbReference type="ARBA" id="ARBA00022679"/>
    </source>
</evidence>
<accession>A0A5C5U840</accession>
<dbReference type="InterPro" id="IPR004821">
    <property type="entry name" value="Cyt_trans-like"/>
</dbReference>
<reference evidence="13 14" key="1">
    <citation type="submission" date="2019-07" db="EMBL/GenBank/DDBJ databases">
        <title>Luteimonas sp. YD-1 nov., isolated from acidic soil.</title>
        <authorList>
            <person name="Zhou J."/>
        </authorList>
    </citation>
    <scope>NUCLEOTIDE SEQUENCE [LARGE SCALE GENOMIC DNA]</scope>
    <source>
        <strain evidence="13 14">YD-1</strain>
    </source>
</reference>
<dbReference type="HAMAP" id="MF_00244">
    <property type="entry name" value="NaMN_adenylyltr"/>
    <property type="match status" value="1"/>
</dbReference>
<dbReference type="NCBIfam" id="NF000839">
    <property type="entry name" value="PRK00071.1-1"/>
    <property type="match status" value="1"/>
</dbReference>
<evidence type="ECO:0000256" key="4">
    <source>
        <dbReference type="ARBA" id="ARBA00022642"/>
    </source>
</evidence>
<evidence type="ECO:0000313" key="13">
    <source>
        <dbReference type="EMBL" id="TWT22146.1"/>
    </source>
</evidence>
<evidence type="ECO:0000256" key="9">
    <source>
        <dbReference type="ARBA" id="ARBA00023027"/>
    </source>
</evidence>
<evidence type="ECO:0000259" key="12">
    <source>
        <dbReference type="Pfam" id="PF01467"/>
    </source>
</evidence>
<keyword evidence="5 11" id="KW-0808">Transferase</keyword>
<dbReference type="UniPathway" id="UPA00253">
    <property type="reaction ID" value="UER00332"/>
</dbReference>
<dbReference type="Proteomes" id="UP000315949">
    <property type="component" value="Unassembled WGS sequence"/>
</dbReference>
<comment type="similarity">
    <text evidence="3 11">Belongs to the NadD family.</text>
</comment>
<keyword evidence="6 11" id="KW-0548">Nucleotidyltransferase</keyword>
<dbReference type="EC" id="2.7.7.18" evidence="11"/>
<evidence type="ECO:0000256" key="3">
    <source>
        <dbReference type="ARBA" id="ARBA00009014"/>
    </source>
</evidence>
<dbReference type="EMBL" id="VOHE01000001">
    <property type="protein sequence ID" value="TWT22146.1"/>
    <property type="molecule type" value="Genomic_DNA"/>
</dbReference>
<dbReference type="InterPro" id="IPR014729">
    <property type="entry name" value="Rossmann-like_a/b/a_fold"/>
</dbReference>
<dbReference type="InterPro" id="IPR005248">
    <property type="entry name" value="NadD/NMNAT"/>
</dbReference>
<evidence type="ECO:0000256" key="7">
    <source>
        <dbReference type="ARBA" id="ARBA00022741"/>
    </source>
</evidence>
<keyword evidence="14" id="KW-1185">Reference proteome</keyword>
<evidence type="ECO:0000256" key="11">
    <source>
        <dbReference type="HAMAP-Rule" id="MF_00244"/>
    </source>
</evidence>
<dbReference type="GO" id="GO:0005524">
    <property type="term" value="F:ATP binding"/>
    <property type="evidence" value="ECO:0007669"/>
    <property type="project" value="UniProtKB-KW"/>
</dbReference>
<comment type="catalytic activity">
    <reaction evidence="10 11">
        <text>nicotinate beta-D-ribonucleotide + ATP + H(+) = deamido-NAD(+) + diphosphate</text>
        <dbReference type="Rhea" id="RHEA:22860"/>
        <dbReference type="ChEBI" id="CHEBI:15378"/>
        <dbReference type="ChEBI" id="CHEBI:30616"/>
        <dbReference type="ChEBI" id="CHEBI:33019"/>
        <dbReference type="ChEBI" id="CHEBI:57502"/>
        <dbReference type="ChEBI" id="CHEBI:58437"/>
        <dbReference type="EC" id="2.7.7.18"/>
    </reaction>
</comment>
<protein>
    <recommendedName>
        <fullName evidence="11">Probable nicotinate-nucleotide adenylyltransferase</fullName>
        <ecNumber evidence="11">2.7.7.18</ecNumber>
    </recommendedName>
    <alternativeName>
        <fullName evidence="11">Deamido-NAD(+) diphosphorylase</fullName>
    </alternativeName>
    <alternativeName>
        <fullName evidence="11">Deamido-NAD(+) pyrophosphorylase</fullName>
    </alternativeName>
    <alternativeName>
        <fullName evidence="11">Nicotinate mononucleotide adenylyltransferase</fullName>
        <shortName evidence="11">NaMN adenylyltransferase</shortName>
    </alternativeName>
</protein>
<dbReference type="Pfam" id="PF01467">
    <property type="entry name" value="CTP_transf_like"/>
    <property type="match status" value="1"/>
</dbReference>
<dbReference type="SUPFAM" id="SSF52374">
    <property type="entry name" value="Nucleotidylyl transferase"/>
    <property type="match status" value="1"/>
</dbReference>
<keyword evidence="8 11" id="KW-0067">ATP-binding</keyword>
<evidence type="ECO:0000256" key="10">
    <source>
        <dbReference type="ARBA" id="ARBA00048721"/>
    </source>
</evidence>
<evidence type="ECO:0000313" key="14">
    <source>
        <dbReference type="Proteomes" id="UP000315949"/>
    </source>
</evidence>
<dbReference type="OrthoDB" id="5295945at2"/>
<sequence length="232" mass="24390">MGSHGSGQAATAQAGAGPVHVVYGGTFDPVHLGHLAIARAARDALRATVHLTPAADPPHRAPPGADAAHRARMVALAIAGEPGLALDARELRREGPSYTVDTLRELRREGGAQAPIALLLGADSLLGLPDWHAWRELPGLAHLVVAEREGSDLDARLPPPLADCLEGRWTRDPADLAGTPAGRVLRLHQPLHPGSATQVRRALASGGDWRAWLPAAVAEHIRRHGLYGVTVP</sequence>
<dbReference type="GO" id="GO:0009435">
    <property type="term" value="P:NAD+ biosynthetic process"/>
    <property type="evidence" value="ECO:0007669"/>
    <property type="project" value="UniProtKB-UniRule"/>
</dbReference>
<keyword evidence="4 11" id="KW-0662">Pyridine nucleotide biosynthesis</keyword>
<dbReference type="NCBIfam" id="TIGR00482">
    <property type="entry name" value="nicotinate (nicotinamide) nucleotide adenylyltransferase"/>
    <property type="match status" value="1"/>
</dbReference>
<comment type="function">
    <text evidence="1 11">Catalyzes the reversible adenylation of nicotinate mononucleotide (NaMN) to nicotinic acid adenine dinucleotide (NaAD).</text>
</comment>
<dbReference type="AlphaFoldDB" id="A0A5C5U840"/>
<dbReference type="PANTHER" id="PTHR39321:SF3">
    <property type="entry name" value="PHOSPHOPANTETHEINE ADENYLYLTRANSFERASE"/>
    <property type="match status" value="1"/>
</dbReference>
<comment type="caution">
    <text evidence="13">The sequence shown here is derived from an EMBL/GenBank/DDBJ whole genome shotgun (WGS) entry which is preliminary data.</text>
</comment>
<evidence type="ECO:0000256" key="1">
    <source>
        <dbReference type="ARBA" id="ARBA00002324"/>
    </source>
</evidence>
<feature type="domain" description="Cytidyltransferase-like" evidence="12">
    <location>
        <begin position="22"/>
        <end position="201"/>
    </location>
</feature>
<evidence type="ECO:0000256" key="6">
    <source>
        <dbReference type="ARBA" id="ARBA00022695"/>
    </source>
</evidence>
<keyword evidence="9 11" id="KW-0520">NAD</keyword>
<evidence type="ECO:0000256" key="2">
    <source>
        <dbReference type="ARBA" id="ARBA00005019"/>
    </source>
</evidence>
<comment type="pathway">
    <text evidence="2 11">Cofactor biosynthesis; NAD(+) biosynthesis; deamido-NAD(+) from nicotinate D-ribonucleotide: step 1/1.</text>
</comment>
<dbReference type="NCBIfam" id="TIGR00125">
    <property type="entry name" value="cyt_tran_rel"/>
    <property type="match status" value="1"/>
</dbReference>
<dbReference type="Gene3D" id="3.40.50.620">
    <property type="entry name" value="HUPs"/>
    <property type="match status" value="1"/>
</dbReference>
<gene>
    <name evidence="11 13" type="primary">nadD</name>
    <name evidence="13" type="ORF">FQY79_03275</name>
</gene>
<dbReference type="CDD" id="cd02165">
    <property type="entry name" value="NMNAT"/>
    <property type="match status" value="1"/>
</dbReference>
<dbReference type="GO" id="GO:0004515">
    <property type="term" value="F:nicotinate-nucleotide adenylyltransferase activity"/>
    <property type="evidence" value="ECO:0007669"/>
    <property type="project" value="UniProtKB-UniRule"/>
</dbReference>
<organism evidence="13 14">
    <name type="scientific">Luteimonas wenzhouensis</name>
    <dbReference type="NCBI Taxonomy" id="2599615"/>
    <lineage>
        <taxon>Bacteria</taxon>
        <taxon>Pseudomonadati</taxon>
        <taxon>Pseudomonadota</taxon>
        <taxon>Gammaproteobacteria</taxon>
        <taxon>Lysobacterales</taxon>
        <taxon>Lysobacteraceae</taxon>
        <taxon>Luteimonas</taxon>
    </lineage>
</organism>